<dbReference type="Proteomes" id="UP001283361">
    <property type="component" value="Unassembled WGS sequence"/>
</dbReference>
<keyword evidence="1" id="KW-0175">Coiled coil</keyword>
<feature type="coiled-coil region" evidence="1">
    <location>
        <begin position="125"/>
        <end position="218"/>
    </location>
</feature>
<sequence>MDELSLATLISDSGESVVAEAISKYNAFLSLPDNLAQTLQDLLIKEKDLKRQYLAAIEEKLILDELQKDPQEWKSTQRCKVCQKEEKELLSTGLEMNAVLDKRLDKIMETINVATEVLTTWRCKVDILSQKMNELKSKKSELEGVDLNKNSLSLYQREMKNKLDKVNVLLVKAQAEQDILKDRIQRMESSLQHLSESESELERKYLHQKSRLQSLKQKLHNMQMLSGVECCVINEKVLRITLQPKNLMSMADLNGQDCEDLDDCKFTADLMFAVNDQGCLEISDVETYQGGEEVKELIAHVKQDKDLPKFVSSLRNTWLSSLPLNTEVSCLRKSHAIDFIEEESIVKLIINKRNIICALNVPKSYPCACVSLASITGSELTSKDIAAPSSQTLTAWVKHLEDLLGQH</sequence>
<name>A0AAE1DKS2_9GAST</name>
<reference evidence="2" key="1">
    <citation type="journal article" date="2023" name="G3 (Bethesda)">
        <title>A reference genome for the long-term kleptoplast-retaining sea slug Elysia crispata morphotype clarki.</title>
        <authorList>
            <person name="Eastman K.E."/>
            <person name="Pendleton A.L."/>
            <person name="Shaikh M.A."/>
            <person name="Suttiyut T."/>
            <person name="Ogas R."/>
            <person name="Tomko P."/>
            <person name="Gavelis G."/>
            <person name="Widhalm J.R."/>
            <person name="Wisecaver J.H."/>
        </authorList>
    </citation>
    <scope>NUCLEOTIDE SEQUENCE</scope>
    <source>
        <strain evidence="2">ECLA1</strain>
    </source>
</reference>
<dbReference type="AlphaFoldDB" id="A0AAE1DKS2"/>
<proteinExistence type="predicted"/>
<keyword evidence="3" id="KW-1185">Reference proteome</keyword>
<evidence type="ECO:0000256" key="1">
    <source>
        <dbReference type="SAM" id="Coils"/>
    </source>
</evidence>
<protein>
    <submittedName>
        <fullName evidence="2">Uncharacterized protein</fullName>
    </submittedName>
</protein>
<comment type="caution">
    <text evidence="2">The sequence shown here is derived from an EMBL/GenBank/DDBJ whole genome shotgun (WGS) entry which is preliminary data.</text>
</comment>
<evidence type="ECO:0000313" key="2">
    <source>
        <dbReference type="EMBL" id="KAK3774271.1"/>
    </source>
</evidence>
<evidence type="ECO:0000313" key="3">
    <source>
        <dbReference type="Proteomes" id="UP001283361"/>
    </source>
</evidence>
<dbReference type="EMBL" id="JAWDGP010003443">
    <property type="protein sequence ID" value="KAK3774271.1"/>
    <property type="molecule type" value="Genomic_DNA"/>
</dbReference>
<accession>A0AAE1DKS2</accession>
<gene>
    <name evidence="2" type="ORF">RRG08_038770</name>
</gene>
<organism evidence="2 3">
    <name type="scientific">Elysia crispata</name>
    <name type="common">lettuce slug</name>
    <dbReference type="NCBI Taxonomy" id="231223"/>
    <lineage>
        <taxon>Eukaryota</taxon>
        <taxon>Metazoa</taxon>
        <taxon>Spiralia</taxon>
        <taxon>Lophotrochozoa</taxon>
        <taxon>Mollusca</taxon>
        <taxon>Gastropoda</taxon>
        <taxon>Heterobranchia</taxon>
        <taxon>Euthyneura</taxon>
        <taxon>Panpulmonata</taxon>
        <taxon>Sacoglossa</taxon>
        <taxon>Placobranchoidea</taxon>
        <taxon>Plakobranchidae</taxon>
        <taxon>Elysia</taxon>
    </lineage>
</organism>